<name>A0A8S1SXC6_9CILI</name>
<proteinExistence type="predicted"/>
<dbReference type="Proteomes" id="UP000689195">
    <property type="component" value="Unassembled WGS sequence"/>
</dbReference>
<feature type="compositionally biased region" description="Polar residues" evidence="1">
    <location>
        <begin position="174"/>
        <end position="188"/>
    </location>
</feature>
<comment type="caution">
    <text evidence="2">The sequence shown here is derived from an EMBL/GenBank/DDBJ whole genome shotgun (WGS) entry which is preliminary data.</text>
</comment>
<dbReference type="OrthoDB" id="301957at2759"/>
<sequence>MGNECKQCTQDVQSISIPTQQNIITQSHQYSFGMNQLDNDINFEFSSIDIPTVPQFGFEQQKIKADLFPPQALRVVTEDSNMSLLDCEETVEQQIKEDIDCAKQIKRFQSQEDYYNAQQSNRMRYMNGSNLTASSEAQIQQQQQSQRSIQKQRQLVWDCRTINKELQQKKKDNSNSMNHLIQTDQQGLTGREKPKRKTHTPYQFNKQSEEQNQTKLNEKKNFHPKPKKDEFVQQKAKYLQQSQSSEFFKYN</sequence>
<reference evidence="2" key="1">
    <citation type="submission" date="2021-01" db="EMBL/GenBank/DDBJ databases">
        <authorList>
            <consortium name="Genoscope - CEA"/>
            <person name="William W."/>
        </authorList>
    </citation>
    <scope>NUCLEOTIDE SEQUENCE</scope>
</reference>
<gene>
    <name evidence="2" type="ORF">PPENT_87.1.T0130373</name>
</gene>
<accession>A0A8S1SXC6</accession>
<dbReference type="AlphaFoldDB" id="A0A8S1SXC6"/>
<protein>
    <submittedName>
        <fullName evidence="2">Uncharacterized protein</fullName>
    </submittedName>
</protein>
<feature type="region of interest" description="Disordered" evidence="1">
    <location>
        <begin position="168"/>
        <end position="236"/>
    </location>
</feature>
<dbReference type="EMBL" id="CAJJDO010000013">
    <property type="protein sequence ID" value="CAD8144733.1"/>
    <property type="molecule type" value="Genomic_DNA"/>
</dbReference>
<feature type="compositionally biased region" description="Basic and acidic residues" evidence="1">
    <location>
        <begin position="216"/>
        <end position="232"/>
    </location>
</feature>
<keyword evidence="3" id="KW-1185">Reference proteome</keyword>
<evidence type="ECO:0000256" key="1">
    <source>
        <dbReference type="SAM" id="MobiDB-lite"/>
    </source>
</evidence>
<organism evidence="2 3">
    <name type="scientific">Paramecium pentaurelia</name>
    <dbReference type="NCBI Taxonomy" id="43138"/>
    <lineage>
        <taxon>Eukaryota</taxon>
        <taxon>Sar</taxon>
        <taxon>Alveolata</taxon>
        <taxon>Ciliophora</taxon>
        <taxon>Intramacronucleata</taxon>
        <taxon>Oligohymenophorea</taxon>
        <taxon>Peniculida</taxon>
        <taxon>Parameciidae</taxon>
        <taxon>Paramecium</taxon>
    </lineage>
</organism>
<evidence type="ECO:0000313" key="2">
    <source>
        <dbReference type="EMBL" id="CAD8144733.1"/>
    </source>
</evidence>
<feature type="compositionally biased region" description="Polar residues" evidence="1">
    <location>
        <begin position="200"/>
        <end position="215"/>
    </location>
</feature>
<evidence type="ECO:0000313" key="3">
    <source>
        <dbReference type="Proteomes" id="UP000689195"/>
    </source>
</evidence>